<sequence>MWHADSAGEVQLTLRGGSRGALIHIHHLHRVGYRSCGPRRSGNALEQLPPSEAGPGPIGPSARQPPSIRGEIRCVPPTGAIASLNVGMGLQCNEQELQTHGEIFEPKEKHSQRPATTSCSESVATGIEDDGPVTPTRGSVLQKVHLSEHSI</sequence>
<comment type="caution">
    <text evidence="2">The sequence shown here is derived from an EMBL/GenBank/DDBJ whole genome shotgun (WGS) entry which is preliminary data.</text>
</comment>
<reference evidence="2 3" key="1">
    <citation type="submission" date="2019-03" db="EMBL/GenBank/DDBJ databases">
        <title>First draft genome of Liparis tanakae, snailfish: a comprehensive survey of snailfish specific genes.</title>
        <authorList>
            <person name="Kim W."/>
            <person name="Song I."/>
            <person name="Jeong J.-H."/>
            <person name="Kim D."/>
            <person name="Kim S."/>
            <person name="Ryu S."/>
            <person name="Song J.Y."/>
            <person name="Lee S.K."/>
        </authorList>
    </citation>
    <scope>NUCLEOTIDE SEQUENCE [LARGE SCALE GENOMIC DNA]</scope>
    <source>
        <tissue evidence="2">Muscle</tissue>
    </source>
</reference>
<evidence type="ECO:0000256" key="1">
    <source>
        <dbReference type="SAM" id="MobiDB-lite"/>
    </source>
</evidence>
<evidence type="ECO:0000313" key="2">
    <source>
        <dbReference type="EMBL" id="TNN49094.1"/>
    </source>
</evidence>
<keyword evidence="3" id="KW-1185">Reference proteome</keyword>
<organism evidence="2 3">
    <name type="scientific">Liparis tanakae</name>
    <name type="common">Tanaka's snailfish</name>
    <dbReference type="NCBI Taxonomy" id="230148"/>
    <lineage>
        <taxon>Eukaryota</taxon>
        <taxon>Metazoa</taxon>
        <taxon>Chordata</taxon>
        <taxon>Craniata</taxon>
        <taxon>Vertebrata</taxon>
        <taxon>Euteleostomi</taxon>
        <taxon>Actinopterygii</taxon>
        <taxon>Neopterygii</taxon>
        <taxon>Teleostei</taxon>
        <taxon>Neoteleostei</taxon>
        <taxon>Acanthomorphata</taxon>
        <taxon>Eupercaria</taxon>
        <taxon>Perciformes</taxon>
        <taxon>Cottioidei</taxon>
        <taxon>Cottales</taxon>
        <taxon>Liparidae</taxon>
        <taxon>Liparis</taxon>
    </lineage>
</organism>
<feature type="compositionally biased region" description="Polar residues" evidence="1">
    <location>
        <begin position="113"/>
        <end position="123"/>
    </location>
</feature>
<dbReference type="Proteomes" id="UP000314294">
    <property type="component" value="Unassembled WGS sequence"/>
</dbReference>
<evidence type="ECO:0000313" key="3">
    <source>
        <dbReference type="Proteomes" id="UP000314294"/>
    </source>
</evidence>
<name>A0A4Z2G8G4_9TELE</name>
<proteinExistence type="predicted"/>
<protein>
    <submittedName>
        <fullName evidence="2">Uncharacterized protein</fullName>
    </submittedName>
</protein>
<feature type="region of interest" description="Disordered" evidence="1">
    <location>
        <begin position="103"/>
        <end position="151"/>
    </location>
</feature>
<accession>A0A4Z2G8G4</accession>
<dbReference type="EMBL" id="SRLO01000669">
    <property type="protein sequence ID" value="TNN49094.1"/>
    <property type="molecule type" value="Genomic_DNA"/>
</dbReference>
<gene>
    <name evidence="2" type="ORF">EYF80_040699</name>
</gene>
<feature type="region of interest" description="Disordered" evidence="1">
    <location>
        <begin position="39"/>
        <end position="67"/>
    </location>
</feature>
<dbReference type="AlphaFoldDB" id="A0A4Z2G8G4"/>